<dbReference type="Proteomes" id="UP000549882">
    <property type="component" value="Unassembled WGS sequence"/>
</dbReference>
<reference evidence="1 2" key="1">
    <citation type="submission" date="2020-08" db="EMBL/GenBank/DDBJ databases">
        <title>Genomic Encyclopedia of Type Strains, Phase IV (KMG-V): Genome sequencing to study the core and pangenomes of soil and plant-associated prokaryotes.</title>
        <authorList>
            <person name="Whitman W."/>
        </authorList>
    </citation>
    <scope>NUCLEOTIDE SEQUENCE [LARGE SCALE GENOMIC DNA]</scope>
    <source>
        <strain evidence="1 2">SEMIA 4064</strain>
    </source>
</reference>
<evidence type="ECO:0000313" key="2">
    <source>
        <dbReference type="Proteomes" id="UP000549882"/>
    </source>
</evidence>
<dbReference type="AlphaFoldDB" id="A0A7W8XXZ5"/>
<comment type="caution">
    <text evidence="1">The sequence shown here is derived from an EMBL/GenBank/DDBJ whole genome shotgun (WGS) entry which is preliminary data.</text>
</comment>
<accession>A0A7W8XXZ5</accession>
<gene>
    <name evidence="1" type="ORF">GGD50_006286</name>
</gene>
<name>A0A7W8XXZ5_9HYPH</name>
<dbReference type="EMBL" id="JACHBI010000022">
    <property type="protein sequence ID" value="MBB5577631.1"/>
    <property type="molecule type" value="Genomic_DNA"/>
</dbReference>
<sequence>MANFSNAAATRESVPSLVFFASRTQRIWQLTASIVFNYQLSLYGGYGTTCAIRAVADPARNANRLEGRSISNVEIVSVNKSIGVGNLAT</sequence>
<organism evidence="1 2">
    <name type="scientific">Rhizobium paranaense</name>
    <dbReference type="NCBI Taxonomy" id="1650438"/>
    <lineage>
        <taxon>Bacteria</taxon>
        <taxon>Pseudomonadati</taxon>
        <taxon>Pseudomonadota</taxon>
        <taxon>Alphaproteobacteria</taxon>
        <taxon>Hyphomicrobiales</taxon>
        <taxon>Rhizobiaceae</taxon>
        <taxon>Rhizobium/Agrobacterium group</taxon>
        <taxon>Rhizobium</taxon>
    </lineage>
</organism>
<protein>
    <submittedName>
        <fullName evidence="1">Uncharacterized protein</fullName>
    </submittedName>
</protein>
<proteinExistence type="predicted"/>
<keyword evidence="2" id="KW-1185">Reference proteome</keyword>
<evidence type="ECO:0000313" key="1">
    <source>
        <dbReference type="EMBL" id="MBB5577631.1"/>
    </source>
</evidence>